<dbReference type="PROSITE" id="PS50995">
    <property type="entry name" value="HTH_MARR_2"/>
    <property type="match status" value="1"/>
</dbReference>
<keyword evidence="3" id="KW-1185">Reference proteome</keyword>
<comment type="caution">
    <text evidence="2">The sequence shown here is derived from an EMBL/GenBank/DDBJ whole genome shotgun (WGS) entry which is preliminary data.</text>
</comment>
<protein>
    <submittedName>
        <fullName evidence="2">MarR family transcriptional regulator</fullName>
    </submittedName>
</protein>
<dbReference type="Proteomes" id="UP000294071">
    <property type="component" value="Unassembled WGS sequence"/>
</dbReference>
<gene>
    <name evidence="2" type="ORF">EUA93_11760</name>
</gene>
<feature type="domain" description="HTH marR-type" evidence="1">
    <location>
        <begin position="9"/>
        <end position="137"/>
    </location>
</feature>
<sequence length="142" mass="15009">MGRSRRERQAEVLLAMHDVVARTDAAVAPLLVKHGLTPATAHLLWLVDPAAAPPSMKALAEQLGCAPSNVTFLSQHLETRGLAFRTRSTADRRQRVLGLTDAGVAARAAVVEQVARHSPLADLDDAALDAVLDALRAGRGAP</sequence>
<dbReference type="PANTHER" id="PTHR33164:SF99">
    <property type="entry name" value="MARR FAMILY REGULATORY PROTEIN"/>
    <property type="match status" value="1"/>
</dbReference>
<dbReference type="InterPro" id="IPR000835">
    <property type="entry name" value="HTH_MarR-typ"/>
</dbReference>
<dbReference type="InterPro" id="IPR036388">
    <property type="entry name" value="WH-like_DNA-bd_sf"/>
</dbReference>
<proteinExistence type="predicted"/>
<dbReference type="InterPro" id="IPR039422">
    <property type="entry name" value="MarR/SlyA-like"/>
</dbReference>
<evidence type="ECO:0000313" key="3">
    <source>
        <dbReference type="Proteomes" id="UP000294071"/>
    </source>
</evidence>
<dbReference type="Gene3D" id="1.10.10.10">
    <property type="entry name" value="Winged helix-like DNA-binding domain superfamily/Winged helix DNA-binding domain"/>
    <property type="match status" value="1"/>
</dbReference>
<organism evidence="2 3">
    <name type="scientific">Nocardioides oleivorans</name>
    <dbReference type="NCBI Taxonomy" id="273676"/>
    <lineage>
        <taxon>Bacteria</taxon>
        <taxon>Bacillati</taxon>
        <taxon>Actinomycetota</taxon>
        <taxon>Actinomycetes</taxon>
        <taxon>Propionibacteriales</taxon>
        <taxon>Nocardioidaceae</taxon>
        <taxon>Nocardioides</taxon>
    </lineage>
</organism>
<dbReference type="GO" id="GO:0006950">
    <property type="term" value="P:response to stress"/>
    <property type="evidence" value="ECO:0007669"/>
    <property type="project" value="TreeGrafter"/>
</dbReference>
<dbReference type="SMART" id="SM00347">
    <property type="entry name" value="HTH_MARR"/>
    <property type="match status" value="1"/>
</dbReference>
<dbReference type="SUPFAM" id="SSF46785">
    <property type="entry name" value="Winged helix' DNA-binding domain"/>
    <property type="match status" value="1"/>
</dbReference>
<dbReference type="RefSeq" id="WP_129400305.1">
    <property type="nucleotide sequence ID" value="NZ_SDWT01000001.1"/>
</dbReference>
<dbReference type="GO" id="GO:0003700">
    <property type="term" value="F:DNA-binding transcription factor activity"/>
    <property type="evidence" value="ECO:0007669"/>
    <property type="project" value="InterPro"/>
</dbReference>
<dbReference type="PANTHER" id="PTHR33164">
    <property type="entry name" value="TRANSCRIPTIONAL REGULATOR, MARR FAMILY"/>
    <property type="match status" value="1"/>
</dbReference>
<dbReference type="Pfam" id="PF01047">
    <property type="entry name" value="MarR"/>
    <property type="match status" value="1"/>
</dbReference>
<dbReference type="AlphaFoldDB" id="A0A4Q2S044"/>
<evidence type="ECO:0000259" key="1">
    <source>
        <dbReference type="PROSITE" id="PS50995"/>
    </source>
</evidence>
<evidence type="ECO:0000313" key="2">
    <source>
        <dbReference type="EMBL" id="RYB94961.1"/>
    </source>
</evidence>
<dbReference type="InterPro" id="IPR036390">
    <property type="entry name" value="WH_DNA-bd_sf"/>
</dbReference>
<reference evidence="2 3" key="1">
    <citation type="submission" date="2019-01" db="EMBL/GenBank/DDBJ databases">
        <title>Novel species of Nocardioides.</title>
        <authorList>
            <person name="Liu Q."/>
            <person name="Xin Y.-H."/>
        </authorList>
    </citation>
    <scope>NUCLEOTIDE SEQUENCE [LARGE SCALE GENOMIC DNA]</scope>
    <source>
        <strain evidence="2 3">CGMCC 4.6882</strain>
    </source>
</reference>
<dbReference type="EMBL" id="SDWT01000001">
    <property type="protein sequence ID" value="RYB94961.1"/>
    <property type="molecule type" value="Genomic_DNA"/>
</dbReference>
<accession>A0A4Q2S044</accession>
<dbReference type="OrthoDB" id="9815567at2"/>
<name>A0A4Q2S044_9ACTN</name>